<dbReference type="InterPro" id="IPR016135">
    <property type="entry name" value="UBQ-conjugating_enzyme/RWD"/>
</dbReference>
<evidence type="ECO:0000259" key="3">
    <source>
        <dbReference type="PROSITE" id="PS50127"/>
    </source>
</evidence>
<feature type="chain" id="PRO_5012938806" evidence="2">
    <location>
        <begin position="19"/>
        <end position="253"/>
    </location>
</feature>
<keyword evidence="4" id="KW-0808">Transferase</keyword>
<keyword evidence="2" id="KW-0732">Signal</keyword>
<evidence type="ECO:0000313" key="4">
    <source>
        <dbReference type="EMBL" id="GAX21784.1"/>
    </source>
</evidence>
<dbReference type="Pfam" id="PF00179">
    <property type="entry name" value="UQ_con"/>
    <property type="match status" value="1"/>
</dbReference>
<dbReference type="EMBL" id="BDSP01000172">
    <property type="protein sequence ID" value="GAX21784.1"/>
    <property type="molecule type" value="Genomic_DNA"/>
</dbReference>
<accession>A0A1Z5K6B8</accession>
<dbReference type="Gene3D" id="3.10.110.10">
    <property type="entry name" value="Ubiquitin Conjugating Enzyme"/>
    <property type="match status" value="1"/>
</dbReference>
<evidence type="ECO:0000313" key="5">
    <source>
        <dbReference type="Proteomes" id="UP000198406"/>
    </source>
</evidence>
<dbReference type="PROSITE" id="PS50127">
    <property type="entry name" value="UBC_2"/>
    <property type="match status" value="1"/>
</dbReference>
<keyword evidence="5" id="KW-1185">Reference proteome</keyword>
<dbReference type="CDD" id="cd23808">
    <property type="entry name" value="UBCc_UBE2W"/>
    <property type="match status" value="1"/>
</dbReference>
<protein>
    <submittedName>
        <fullName evidence="4">Ubiquitin-conjugating enzyme E2 W</fullName>
        <ecNumber evidence="4">2.3.2.25</ecNumber>
    </submittedName>
</protein>
<feature type="domain" description="UBC core" evidence="3">
    <location>
        <begin position="111"/>
        <end position="253"/>
    </location>
</feature>
<reference evidence="4 5" key="1">
    <citation type="journal article" date="2015" name="Plant Cell">
        <title>Oil accumulation by the oleaginous diatom Fistulifera solaris as revealed by the genome and transcriptome.</title>
        <authorList>
            <person name="Tanaka T."/>
            <person name="Maeda Y."/>
            <person name="Veluchamy A."/>
            <person name="Tanaka M."/>
            <person name="Abida H."/>
            <person name="Marechal E."/>
            <person name="Bowler C."/>
            <person name="Muto M."/>
            <person name="Sunaga Y."/>
            <person name="Tanaka M."/>
            <person name="Yoshino T."/>
            <person name="Taniguchi T."/>
            <person name="Fukuda Y."/>
            <person name="Nemoto M."/>
            <person name="Matsumoto M."/>
            <person name="Wong P.S."/>
            <person name="Aburatani S."/>
            <person name="Fujibuchi W."/>
        </authorList>
    </citation>
    <scope>NUCLEOTIDE SEQUENCE [LARGE SCALE GENOMIC DNA]</scope>
    <source>
        <strain evidence="4 5">JPCC DA0580</strain>
    </source>
</reference>
<proteinExistence type="predicted"/>
<sequence>MNPSNAFLLIVWLSASSAAPFFSRTRSRGRAFVVESVSTHSLQNTVSILRGGAEAEGTESSLAIDDDDIEKITKEEKEEALAQPKETIKRKKPKTSKQAKEHLARPIQSTNPNYRIQRELKEFIKDPPPGLSVQVGKNLRVWIVTVEGPGIYQGETFRLRISFPPQYPVVPPSVYFLPPHLPVGPHFYTNGDICLSLLGKDWRPTMTAQSIAISILSMLASTPKKVMPMDNAAHAHNKPGQYQKDWVYHDDNC</sequence>
<dbReference type="InterPro" id="IPR000608">
    <property type="entry name" value="UBC"/>
</dbReference>
<evidence type="ECO:0000256" key="2">
    <source>
        <dbReference type="SAM" id="SignalP"/>
    </source>
</evidence>
<dbReference type="InParanoid" id="A0A1Z5K6B8"/>
<dbReference type="GO" id="GO:0061631">
    <property type="term" value="F:ubiquitin conjugating enzyme activity"/>
    <property type="evidence" value="ECO:0007669"/>
    <property type="project" value="UniProtKB-EC"/>
</dbReference>
<gene>
    <name evidence="4" type="ORF">FisN_31Lh074</name>
</gene>
<keyword evidence="4" id="KW-0012">Acyltransferase</keyword>
<feature type="region of interest" description="Disordered" evidence="1">
    <location>
        <begin position="79"/>
        <end position="107"/>
    </location>
</feature>
<dbReference type="EC" id="2.3.2.25" evidence="4"/>
<dbReference type="FunCoup" id="A0A1Z5K6B8">
    <property type="interactions" value="355"/>
</dbReference>
<dbReference type="PANTHER" id="PTHR24067">
    <property type="entry name" value="UBIQUITIN-CONJUGATING ENZYME E2"/>
    <property type="match status" value="1"/>
</dbReference>
<dbReference type="SUPFAM" id="SSF54495">
    <property type="entry name" value="UBC-like"/>
    <property type="match status" value="1"/>
</dbReference>
<dbReference type="InterPro" id="IPR050113">
    <property type="entry name" value="Ub_conjugating_enzyme"/>
</dbReference>
<organism evidence="4 5">
    <name type="scientific">Fistulifera solaris</name>
    <name type="common">Oleaginous diatom</name>
    <dbReference type="NCBI Taxonomy" id="1519565"/>
    <lineage>
        <taxon>Eukaryota</taxon>
        <taxon>Sar</taxon>
        <taxon>Stramenopiles</taxon>
        <taxon>Ochrophyta</taxon>
        <taxon>Bacillariophyta</taxon>
        <taxon>Bacillariophyceae</taxon>
        <taxon>Bacillariophycidae</taxon>
        <taxon>Naviculales</taxon>
        <taxon>Naviculaceae</taxon>
        <taxon>Fistulifera</taxon>
    </lineage>
</organism>
<feature type="compositionally biased region" description="Basic residues" evidence="1">
    <location>
        <begin position="88"/>
        <end position="97"/>
    </location>
</feature>
<evidence type="ECO:0000256" key="1">
    <source>
        <dbReference type="SAM" id="MobiDB-lite"/>
    </source>
</evidence>
<dbReference type="OrthoDB" id="1158011at2759"/>
<feature type="signal peptide" evidence="2">
    <location>
        <begin position="1"/>
        <end position="18"/>
    </location>
</feature>
<name>A0A1Z5K6B8_FISSO</name>
<dbReference type="Proteomes" id="UP000198406">
    <property type="component" value="Unassembled WGS sequence"/>
</dbReference>
<dbReference type="SMART" id="SM00212">
    <property type="entry name" value="UBCc"/>
    <property type="match status" value="1"/>
</dbReference>
<comment type="caution">
    <text evidence="4">The sequence shown here is derived from an EMBL/GenBank/DDBJ whole genome shotgun (WGS) entry which is preliminary data.</text>
</comment>
<dbReference type="AlphaFoldDB" id="A0A1Z5K6B8"/>